<feature type="non-terminal residue" evidence="2">
    <location>
        <position position="172"/>
    </location>
</feature>
<reference evidence="2 3" key="1">
    <citation type="submission" date="2017-02" db="EMBL/GenBank/DDBJ databases">
        <title>Comparative genomic analysis of Brazilian Leptospira kirschneri strains of different serogroups.</title>
        <authorList>
            <person name="Moreno L.Z."/>
            <person name="Miraglia F."/>
            <person name="Kremer F.S."/>
            <person name="Eslabao M.R."/>
            <person name="Lilenbaum W."/>
            <person name="Dellagostin O.A."/>
            <person name="Moreno A.M."/>
        </authorList>
    </citation>
    <scope>NUCLEOTIDE SEQUENCE [LARGE SCALE GENOMIC DNA]</scope>
    <source>
        <strain evidence="2 3">M110/06</strain>
    </source>
</reference>
<comment type="caution">
    <text evidence="2">The sequence shown here is derived from an EMBL/GenBank/DDBJ whole genome shotgun (WGS) entry which is preliminary data.</text>
</comment>
<dbReference type="AlphaFoldDB" id="A0A1T1E1Q0"/>
<keyword evidence="1" id="KW-0812">Transmembrane</keyword>
<sequence>MQKYIKILYFIIFILFLNLETIFPKNEEVKIKETKTKKEIHIVLKKSQESKIKKETHSDSKKELKEKKKKQVNLEFEVIQKKESLFSFSIRSRKFAQGELLFLKLIPEKTILSKLDRIKIYWEKKEIPYTKKDLVFYAWIPISPELLQPFLLLHLFYPILLTRIGKIRNLLR</sequence>
<evidence type="ECO:0000313" key="2">
    <source>
        <dbReference type="EMBL" id="OOV46982.1"/>
    </source>
</evidence>
<dbReference type="Proteomes" id="UP000191008">
    <property type="component" value="Unassembled WGS sequence"/>
</dbReference>
<feature type="transmembrane region" description="Helical" evidence="1">
    <location>
        <begin position="7"/>
        <end position="23"/>
    </location>
</feature>
<accession>A0A1T1E1Q0</accession>
<keyword evidence="1" id="KW-1133">Transmembrane helix</keyword>
<evidence type="ECO:0000256" key="1">
    <source>
        <dbReference type="SAM" id="Phobius"/>
    </source>
</evidence>
<evidence type="ECO:0000313" key="3">
    <source>
        <dbReference type="Proteomes" id="UP000191008"/>
    </source>
</evidence>
<gene>
    <name evidence="2" type="ORF">B1J93_02480</name>
</gene>
<protein>
    <submittedName>
        <fullName evidence="2">Uncharacterized protein</fullName>
    </submittedName>
</protein>
<keyword evidence="1" id="KW-0472">Membrane</keyword>
<proteinExistence type="predicted"/>
<name>A0A1T1E1Q0_9LEPT</name>
<dbReference type="EMBL" id="MVIT01000037">
    <property type="protein sequence ID" value="OOV46982.1"/>
    <property type="molecule type" value="Genomic_DNA"/>
</dbReference>
<organism evidence="2 3">
    <name type="scientific">Leptospira kirschneri serovar Pomona</name>
    <dbReference type="NCBI Taxonomy" id="561005"/>
    <lineage>
        <taxon>Bacteria</taxon>
        <taxon>Pseudomonadati</taxon>
        <taxon>Spirochaetota</taxon>
        <taxon>Spirochaetia</taxon>
        <taxon>Leptospirales</taxon>
        <taxon>Leptospiraceae</taxon>
        <taxon>Leptospira</taxon>
    </lineage>
</organism>